<dbReference type="Proteomes" id="UP001218362">
    <property type="component" value="Chromosome"/>
</dbReference>
<evidence type="ECO:0000313" key="8">
    <source>
        <dbReference type="Proteomes" id="UP001218362"/>
    </source>
</evidence>
<proteinExistence type="predicted"/>
<accession>A0AAJ5X6Z5</accession>
<dbReference type="SUPFAM" id="SSF50182">
    <property type="entry name" value="Sm-like ribonucleoproteins"/>
    <property type="match status" value="1"/>
</dbReference>
<comment type="subcellular location">
    <subcellularLocation>
        <location evidence="1">Membrane</location>
    </subcellularLocation>
</comment>
<feature type="domain" description="Mechanosensitive ion channel MscS" evidence="6">
    <location>
        <begin position="187"/>
        <end position="252"/>
    </location>
</feature>
<name>A0AAJ5X6Z5_9SPHN</name>
<dbReference type="GO" id="GO:0016020">
    <property type="term" value="C:membrane"/>
    <property type="evidence" value="ECO:0007669"/>
    <property type="project" value="UniProtKB-SubCell"/>
</dbReference>
<dbReference type="GO" id="GO:0008381">
    <property type="term" value="F:mechanosensitive monoatomic ion channel activity"/>
    <property type="evidence" value="ECO:0007669"/>
    <property type="project" value="UniProtKB-ARBA"/>
</dbReference>
<evidence type="ECO:0000313" key="7">
    <source>
        <dbReference type="EMBL" id="WEK45696.1"/>
    </source>
</evidence>
<evidence type="ECO:0000259" key="6">
    <source>
        <dbReference type="Pfam" id="PF00924"/>
    </source>
</evidence>
<keyword evidence="4 5" id="KW-0472">Membrane</keyword>
<keyword evidence="3 5" id="KW-1133">Transmembrane helix</keyword>
<dbReference type="InterPro" id="IPR023408">
    <property type="entry name" value="MscS_beta-dom_sf"/>
</dbReference>
<reference evidence="7" key="1">
    <citation type="submission" date="2023-03" db="EMBL/GenBank/DDBJ databases">
        <title>Andean soil-derived lignocellulolytic bacterial consortium as a source of novel taxa and putative plastic-active enzymes.</title>
        <authorList>
            <person name="Diaz-Garcia L."/>
            <person name="Chuvochina M."/>
            <person name="Feuerriegel G."/>
            <person name="Bunk B."/>
            <person name="Sproer C."/>
            <person name="Streit W.R."/>
            <person name="Rodriguez L.M."/>
            <person name="Overmann J."/>
            <person name="Jimenez D.J."/>
        </authorList>
    </citation>
    <scope>NUCLEOTIDE SEQUENCE</scope>
    <source>
        <strain evidence="7">MAG 26</strain>
    </source>
</reference>
<organism evidence="7 8">
    <name type="scientific">Candidatus Andeanibacterium colombiense</name>
    <dbReference type="NCBI Taxonomy" id="3121345"/>
    <lineage>
        <taxon>Bacteria</taxon>
        <taxon>Pseudomonadati</taxon>
        <taxon>Pseudomonadota</taxon>
        <taxon>Alphaproteobacteria</taxon>
        <taxon>Sphingomonadales</taxon>
        <taxon>Sphingomonadaceae</taxon>
        <taxon>Candidatus Andeanibacterium</taxon>
    </lineage>
</organism>
<protein>
    <submittedName>
        <fullName evidence="7">Mechanosensitive ion channel family protein</fullName>
    </submittedName>
</protein>
<dbReference type="InterPro" id="IPR006685">
    <property type="entry name" value="MscS_channel_2nd"/>
</dbReference>
<dbReference type="InterPro" id="IPR010920">
    <property type="entry name" value="LSM_dom_sf"/>
</dbReference>
<feature type="transmembrane region" description="Helical" evidence="5">
    <location>
        <begin position="164"/>
        <end position="183"/>
    </location>
</feature>
<evidence type="ECO:0000256" key="2">
    <source>
        <dbReference type="ARBA" id="ARBA00022692"/>
    </source>
</evidence>
<dbReference type="AlphaFoldDB" id="A0AAJ5X6Z5"/>
<dbReference type="EMBL" id="CP119316">
    <property type="protein sequence ID" value="WEK45696.1"/>
    <property type="molecule type" value="Genomic_DNA"/>
</dbReference>
<evidence type="ECO:0000256" key="1">
    <source>
        <dbReference type="ARBA" id="ARBA00004370"/>
    </source>
</evidence>
<dbReference type="Pfam" id="PF00924">
    <property type="entry name" value="MS_channel_2nd"/>
    <property type="match status" value="1"/>
</dbReference>
<feature type="transmembrane region" description="Helical" evidence="5">
    <location>
        <begin position="20"/>
        <end position="43"/>
    </location>
</feature>
<evidence type="ECO:0000256" key="3">
    <source>
        <dbReference type="ARBA" id="ARBA00022989"/>
    </source>
</evidence>
<dbReference type="Gene3D" id="1.10.287.1260">
    <property type="match status" value="1"/>
</dbReference>
<dbReference type="KEGG" id="acob:P0Y56_11725"/>
<dbReference type="PANTHER" id="PTHR30566">
    <property type="entry name" value="YNAI-RELATED MECHANOSENSITIVE ION CHANNEL"/>
    <property type="match status" value="1"/>
</dbReference>
<gene>
    <name evidence="7" type="ORF">P0Y56_11725</name>
</gene>
<sequence>MLNLDLPGWIPLWAVDATWAAIVAAAAVALAFALHFVLFLILARVTKLSDTTSDEVVVERLRQPIRWSLVAVALSIAGEANPVLGHIWQSVARFVVPALMGWVAFSLVKAFSLAMAARADLSADDYALRSRRTRVAILSRTAGFVIVFVTVSLMLLGIPGVRNIGVTLMASAGLAGLAVGAAAQPALKSLIAGIQMALTEPVRIGDYVVIEGEGGRVEDIKMTFVVIRTSDDRRLIVPTSKFLESSFQNWTRVAGGLTGSIVLPIKSGQPIAPIREAFEKILAERDEWDKRTGKLQVYEIKVDQVELHLVVSARGPTPLAKLRSDMRELMLEWLREHMPGVLLAKAESDPPPANTE</sequence>
<keyword evidence="2 5" id="KW-0812">Transmembrane</keyword>
<evidence type="ECO:0000256" key="5">
    <source>
        <dbReference type="SAM" id="Phobius"/>
    </source>
</evidence>
<evidence type="ECO:0000256" key="4">
    <source>
        <dbReference type="ARBA" id="ARBA00023136"/>
    </source>
</evidence>
<dbReference type="PANTHER" id="PTHR30566:SF25">
    <property type="entry name" value="INNER MEMBRANE PROTEIN"/>
    <property type="match status" value="1"/>
</dbReference>
<dbReference type="Gene3D" id="2.30.30.60">
    <property type="match status" value="1"/>
</dbReference>
<feature type="transmembrane region" description="Helical" evidence="5">
    <location>
        <begin position="137"/>
        <end position="158"/>
    </location>
</feature>
<feature type="transmembrane region" description="Helical" evidence="5">
    <location>
        <begin position="94"/>
        <end position="116"/>
    </location>
</feature>